<keyword evidence="2" id="KW-0812">Transmembrane</keyword>
<feature type="compositionally biased region" description="Polar residues" evidence="1">
    <location>
        <begin position="50"/>
        <end position="65"/>
    </location>
</feature>
<dbReference type="STRING" id="1797263.A2397_04965"/>
<dbReference type="AlphaFoldDB" id="A0A1F4ZSE6"/>
<dbReference type="Proteomes" id="UP000176424">
    <property type="component" value="Unassembled WGS sequence"/>
</dbReference>
<comment type="caution">
    <text evidence="3">The sequence shown here is derived from an EMBL/GenBank/DDBJ whole genome shotgun (WGS) entry which is preliminary data.</text>
</comment>
<evidence type="ECO:0000313" key="3">
    <source>
        <dbReference type="EMBL" id="OGD09349.1"/>
    </source>
</evidence>
<protein>
    <submittedName>
        <fullName evidence="3">Uncharacterized protein</fullName>
    </submittedName>
</protein>
<accession>A0A1F4ZSE6</accession>
<dbReference type="EMBL" id="MEXR01000033">
    <property type="protein sequence ID" value="OGD09349.1"/>
    <property type="molecule type" value="Genomic_DNA"/>
</dbReference>
<sequence>MENLETNNLSNPLQVPTKSKAIFPVVVTAVVSLSLGLFVGYFVGINRPIKTTSTQNTPSRNNQLVTTSPPPTSRPPKDYSGLITPTPPPPKTITKIPGWLTYTNSVHKYSVQYPPDWAIDSSQADNQENYQDSVCCNTASLIISKGETKWLFYINQLYSGFDAPDECQPGPDNCSLETKDINVMGYLLKRNIYRQKPSLKAIAAYISTPGKLTKAHPGFGQVGITNQNVYPTHIKYFIDYEGPEIEKYLTTLDRISENLQVIE</sequence>
<name>A0A1F4ZSE6_9BACT</name>
<evidence type="ECO:0000256" key="2">
    <source>
        <dbReference type="SAM" id="Phobius"/>
    </source>
</evidence>
<feature type="region of interest" description="Disordered" evidence="1">
    <location>
        <begin position="50"/>
        <end position="87"/>
    </location>
</feature>
<evidence type="ECO:0000256" key="1">
    <source>
        <dbReference type="SAM" id="MobiDB-lite"/>
    </source>
</evidence>
<feature type="transmembrane region" description="Helical" evidence="2">
    <location>
        <begin position="21"/>
        <end position="43"/>
    </location>
</feature>
<keyword evidence="2" id="KW-0472">Membrane</keyword>
<keyword evidence="2" id="KW-1133">Transmembrane helix</keyword>
<organism evidence="3 4">
    <name type="scientific">Candidatus Amesbacteria bacterium RIFOXYB1_FULL_44_23</name>
    <dbReference type="NCBI Taxonomy" id="1797263"/>
    <lineage>
        <taxon>Bacteria</taxon>
        <taxon>Candidatus Amesiibacteriota</taxon>
    </lineage>
</organism>
<evidence type="ECO:0000313" key="4">
    <source>
        <dbReference type="Proteomes" id="UP000176424"/>
    </source>
</evidence>
<gene>
    <name evidence="3" type="ORF">A2397_04965</name>
</gene>
<reference evidence="3 4" key="1">
    <citation type="journal article" date="2016" name="Nat. Commun.">
        <title>Thousands of microbial genomes shed light on interconnected biogeochemical processes in an aquifer system.</title>
        <authorList>
            <person name="Anantharaman K."/>
            <person name="Brown C.T."/>
            <person name="Hug L.A."/>
            <person name="Sharon I."/>
            <person name="Castelle C.J."/>
            <person name="Probst A.J."/>
            <person name="Thomas B.C."/>
            <person name="Singh A."/>
            <person name="Wilkins M.J."/>
            <person name="Karaoz U."/>
            <person name="Brodie E.L."/>
            <person name="Williams K.H."/>
            <person name="Hubbard S.S."/>
            <person name="Banfield J.F."/>
        </authorList>
    </citation>
    <scope>NUCLEOTIDE SEQUENCE [LARGE SCALE GENOMIC DNA]</scope>
</reference>
<proteinExistence type="predicted"/>